<dbReference type="Proteomes" id="UP000593573">
    <property type="component" value="Unassembled WGS sequence"/>
</dbReference>
<dbReference type="GO" id="GO:0005739">
    <property type="term" value="C:mitochondrion"/>
    <property type="evidence" value="ECO:0007669"/>
    <property type="project" value="TreeGrafter"/>
</dbReference>
<proteinExistence type="predicted"/>
<dbReference type="PANTHER" id="PTHR31346:SF1">
    <property type="entry name" value="MULTIPLE ORGANELLAR RNA EDITING FACTOR 3, MITOCHONDRIAL"/>
    <property type="match status" value="1"/>
</dbReference>
<dbReference type="Pfam" id="PF21864">
    <property type="entry name" value="MORF_dom"/>
    <property type="match status" value="1"/>
</dbReference>
<comment type="caution">
    <text evidence="5">The sequence shown here is derived from an EMBL/GenBank/DDBJ whole genome shotgun (WGS) entry which is preliminary data.</text>
</comment>
<dbReference type="GO" id="GO:0016554">
    <property type="term" value="P:cytidine to uridine editing"/>
    <property type="evidence" value="ECO:0007669"/>
    <property type="project" value="InterPro"/>
</dbReference>
<evidence type="ECO:0000256" key="2">
    <source>
        <dbReference type="ARBA" id="ARBA00022946"/>
    </source>
</evidence>
<dbReference type="GO" id="GO:0006397">
    <property type="term" value="P:mRNA processing"/>
    <property type="evidence" value="ECO:0007669"/>
    <property type="project" value="UniProtKB-KW"/>
</dbReference>
<feature type="domain" description="MORF/ORRM1/DAG-like MORF" evidence="4">
    <location>
        <begin position="80"/>
        <end position="133"/>
    </location>
</feature>
<evidence type="ECO:0000313" key="6">
    <source>
        <dbReference type="Proteomes" id="UP000593573"/>
    </source>
</evidence>
<dbReference type="AlphaFoldDB" id="A0A7J8W1T3"/>
<protein>
    <recommendedName>
        <fullName evidence="4">MORF/ORRM1/DAG-like MORF domain-containing protein</fullName>
    </recommendedName>
</protein>
<evidence type="ECO:0000313" key="5">
    <source>
        <dbReference type="EMBL" id="MBA0669017.1"/>
    </source>
</evidence>
<sequence>METATKIYSKDIIVNSVRYLTATGLVPDLHNVLSNACEAAGLGKKPEDGQESRSSYAPLNDPSPNCSSPRASVLLDDNSYEHWLIILEYPKLPKPFGEEMINAYLKTLASVVGSEEEAKKRIYSVCTTMYTGWMPRDVTQNR</sequence>
<evidence type="ECO:0000256" key="3">
    <source>
        <dbReference type="SAM" id="MobiDB-lite"/>
    </source>
</evidence>
<organism evidence="5 6">
    <name type="scientific">Gossypium klotzschianum</name>
    <dbReference type="NCBI Taxonomy" id="34286"/>
    <lineage>
        <taxon>Eukaryota</taxon>
        <taxon>Viridiplantae</taxon>
        <taxon>Streptophyta</taxon>
        <taxon>Embryophyta</taxon>
        <taxon>Tracheophyta</taxon>
        <taxon>Spermatophyta</taxon>
        <taxon>Magnoliopsida</taxon>
        <taxon>eudicotyledons</taxon>
        <taxon>Gunneridae</taxon>
        <taxon>Pentapetalae</taxon>
        <taxon>rosids</taxon>
        <taxon>malvids</taxon>
        <taxon>Malvales</taxon>
        <taxon>Malvaceae</taxon>
        <taxon>Malvoideae</taxon>
        <taxon>Gossypium</taxon>
    </lineage>
</organism>
<gene>
    <name evidence="5" type="ORF">Goklo_001871</name>
</gene>
<feature type="compositionally biased region" description="Polar residues" evidence="3">
    <location>
        <begin position="52"/>
        <end position="70"/>
    </location>
</feature>
<reference evidence="5 6" key="1">
    <citation type="journal article" date="2019" name="Genome Biol. Evol.">
        <title>Insights into the evolution of the New World diploid cottons (Gossypium, subgenus Houzingenia) based on genome sequencing.</title>
        <authorList>
            <person name="Grover C.E."/>
            <person name="Arick M.A. 2nd"/>
            <person name="Thrash A."/>
            <person name="Conover J.L."/>
            <person name="Sanders W.S."/>
            <person name="Peterson D.G."/>
            <person name="Frelichowski J.E."/>
            <person name="Scheffler J.A."/>
            <person name="Scheffler B.E."/>
            <person name="Wendel J.F."/>
        </authorList>
    </citation>
    <scope>NUCLEOTIDE SEQUENCE [LARGE SCALE GENOMIC DNA]</scope>
    <source>
        <strain evidence="5">57</strain>
        <tissue evidence="5">Leaf</tissue>
    </source>
</reference>
<feature type="region of interest" description="Disordered" evidence="3">
    <location>
        <begin position="41"/>
        <end position="71"/>
    </location>
</feature>
<dbReference type="InterPro" id="IPR054059">
    <property type="entry name" value="MORF/ORRM1/DAG-like_MORF"/>
</dbReference>
<keyword evidence="6" id="KW-1185">Reference proteome</keyword>
<keyword evidence="2" id="KW-0809">Transit peptide</keyword>
<evidence type="ECO:0000259" key="4">
    <source>
        <dbReference type="Pfam" id="PF21864"/>
    </source>
</evidence>
<accession>A0A7J8W1T3</accession>
<dbReference type="EMBL" id="JABFAB010000013">
    <property type="protein sequence ID" value="MBA0669017.1"/>
    <property type="molecule type" value="Genomic_DNA"/>
</dbReference>
<dbReference type="GO" id="GO:0080156">
    <property type="term" value="P:mitochondrial mRNA modification"/>
    <property type="evidence" value="ECO:0007669"/>
    <property type="project" value="TreeGrafter"/>
</dbReference>
<evidence type="ECO:0000256" key="1">
    <source>
        <dbReference type="ARBA" id="ARBA00022664"/>
    </source>
</evidence>
<keyword evidence="1" id="KW-0507">mRNA processing</keyword>
<name>A0A7J8W1T3_9ROSI</name>
<dbReference type="InterPro" id="IPR039206">
    <property type="entry name" value="MORF/ORRM1/DAG-like"/>
</dbReference>
<dbReference type="PANTHER" id="PTHR31346">
    <property type="entry name" value="MULTIPLE ORGANELLAR RNA EDITING FACTOR 2, CHLOROPLASTIC-RELATED-RELATED"/>
    <property type="match status" value="1"/>
</dbReference>